<dbReference type="InterPro" id="IPR013122">
    <property type="entry name" value="PKD1_2_channel"/>
</dbReference>
<comment type="subcellular location">
    <subcellularLocation>
        <location evidence="1">Membrane</location>
        <topology evidence="1">Multi-pass membrane protein</topology>
    </subcellularLocation>
</comment>
<name>A0A150GN24_GONPE</name>
<accession>A0A150GN24</accession>
<dbReference type="PANTHER" id="PTHR10877:SF183">
    <property type="entry name" value="AT14535P-RELATED"/>
    <property type="match status" value="1"/>
</dbReference>
<feature type="compositionally biased region" description="Low complexity" evidence="5">
    <location>
        <begin position="1765"/>
        <end position="1775"/>
    </location>
</feature>
<evidence type="ECO:0000256" key="3">
    <source>
        <dbReference type="ARBA" id="ARBA00022989"/>
    </source>
</evidence>
<feature type="compositionally biased region" description="Gly residues" evidence="5">
    <location>
        <begin position="1753"/>
        <end position="1764"/>
    </location>
</feature>
<feature type="compositionally biased region" description="Low complexity" evidence="5">
    <location>
        <begin position="2180"/>
        <end position="2197"/>
    </location>
</feature>
<dbReference type="STRING" id="33097.A0A150GN24"/>
<evidence type="ECO:0000313" key="8">
    <source>
        <dbReference type="EMBL" id="KXZ51178.1"/>
    </source>
</evidence>
<evidence type="ECO:0000313" key="9">
    <source>
        <dbReference type="Proteomes" id="UP000075714"/>
    </source>
</evidence>
<feature type="transmembrane region" description="Helical" evidence="6">
    <location>
        <begin position="1975"/>
        <end position="1998"/>
    </location>
</feature>
<feature type="compositionally biased region" description="Polar residues" evidence="5">
    <location>
        <begin position="488"/>
        <end position="499"/>
    </location>
</feature>
<feature type="compositionally biased region" description="Basic residues" evidence="5">
    <location>
        <begin position="1797"/>
        <end position="1807"/>
    </location>
</feature>
<feature type="compositionally biased region" description="Basic and acidic residues" evidence="5">
    <location>
        <begin position="1784"/>
        <end position="1796"/>
    </location>
</feature>
<evidence type="ECO:0000256" key="5">
    <source>
        <dbReference type="SAM" id="MobiDB-lite"/>
    </source>
</evidence>
<evidence type="ECO:0000259" key="7">
    <source>
        <dbReference type="Pfam" id="PF08016"/>
    </source>
</evidence>
<feature type="region of interest" description="Disordered" evidence="5">
    <location>
        <begin position="1135"/>
        <end position="1176"/>
    </location>
</feature>
<feature type="transmembrane region" description="Helical" evidence="6">
    <location>
        <begin position="2042"/>
        <end position="2070"/>
    </location>
</feature>
<feature type="region of interest" description="Disordered" evidence="5">
    <location>
        <begin position="2213"/>
        <end position="2253"/>
    </location>
</feature>
<dbReference type="GO" id="GO:0016020">
    <property type="term" value="C:membrane"/>
    <property type="evidence" value="ECO:0007669"/>
    <property type="project" value="UniProtKB-SubCell"/>
</dbReference>
<feature type="compositionally biased region" description="Low complexity" evidence="5">
    <location>
        <begin position="797"/>
        <end position="833"/>
    </location>
</feature>
<feature type="compositionally biased region" description="Gly residues" evidence="5">
    <location>
        <begin position="1423"/>
        <end position="1435"/>
    </location>
</feature>
<feature type="region of interest" description="Disordered" evidence="5">
    <location>
        <begin position="1388"/>
        <end position="1436"/>
    </location>
</feature>
<feature type="compositionally biased region" description="Low complexity" evidence="5">
    <location>
        <begin position="991"/>
        <end position="1004"/>
    </location>
</feature>
<comment type="caution">
    <text evidence="8">The sequence shown here is derived from an EMBL/GenBank/DDBJ whole genome shotgun (WGS) entry which is preliminary data.</text>
</comment>
<feature type="compositionally biased region" description="Basic residues" evidence="5">
    <location>
        <begin position="1718"/>
        <end position="1729"/>
    </location>
</feature>
<feature type="region of interest" description="Disordered" evidence="5">
    <location>
        <begin position="991"/>
        <end position="1025"/>
    </location>
</feature>
<evidence type="ECO:0000256" key="6">
    <source>
        <dbReference type="SAM" id="Phobius"/>
    </source>
</evidence>
<sequence>MHPQITLLGPSTVALEVFSPYIEWGATAVDLRDGRVAVKVVSGPLVNTSTVTPADQPIRVVYEASDSAGNAAQRSRLVVVYDSCNATGEARCADTRQCSVARLCGLLASRVAASGAISAATGVGTTQTVIQRPPDRTPPVITLLGAGVAYTPPDGPGASGLITSVFVGDAYVDAGATARDEVAAAGGAAPTFVSVRVLVSIADPSGRMVTAVTTDSPTGNDTSPASTPYTITYSAVDGAGNTAVPARRRVHVLCRPPEFACPGDLPGDPLTCSSARICGLAAVEGASGSNRMTSTANSTQDGGAVAVVVESLPGGLRGTVEAQMIPRFILNSDPVVTISQGASYPVCRDGVMDECEPGGTATLKTQGDMNGLLRACATGVRNPLPYDEVGLQYCAINTRVPGTYRISFHLSWPSVGEIIAYRTLIVRARCEGGERTCSDGSCSVDMTCLNELSGSQVDDGADGGGGGSASGGQQDTAALVAGGAAGESESSVQRRSQGSAVTFTNAAPRLVLNTSAVVGLKVFVKRGITYTVCASRQAPTADRPCETLGVATDAEDGDLTSRIALCPPADCARTQCRAHWADRKQPSECGVDTAGGAVGSAFRLQLVVYDTKGANATAERVISVISPCATGQHYCEVAPAAAAAATGGGGNGTSSAGGGSVSPARRFVCSDIPCEERARLAAATGAGMPEEVRSVQLILLPALRGAGNATTTQPAAGGSQPVTLVVPYGRPTPVSLAPCAGVVAAGSAPAAAAAANSSCAAVANSTADGDVTGDIFASVTPLCPVVGNGEALDQTETGSSSNNSSSSSSNINSSNSTSSNSTTNSTSSNNSSSGGSGRCYSCSLAGLAAGLCLPGRYRITYSVSTLTAGAASETLEVAVEQLISTAISMSVFSNRTAAASTDFGFAEVLALRLDVNDTARQAFLLPILQAFGIEADSIRSLTLPEQPRAVAASVADPAGNPSYVIKLTVNITTANSDFLDLFTRPAGNASSVANSTTATNITNTDRTPDADAGGSASNNTVVNGTRRSRSLAGTIPDAASAPWPLLPVGGDASWPYHAASAPDAADAPMGGLLSAATPEASETEADVPAADDLRPRPSAAPAGGALAALQALESDMEGLLKLLLDAAQQHVGAGTVDPGPLIRPAATSATPPPSPSPAAAPAKAGDAKRSSSRHHARALASDDLIMTCDTGAVSAPDAKSAAAVGLASVDSISVVCLTPAVQQGAVLLNGALGLVSIFDRARADLEEAQVMAALVLGAQGDAQEIESSMFQTYRAAYVAQSRAAAASLSSLSARTEEARALVSLLLNRAAQAGQQAGKALSSAALNATLSLLQAQLNEAEMFTRSTASTAADILDGVSNYYQTTASEYTEYSTCVFERGDSATFAFRVGSSSSSGGSESSSSGDKEYKERRRLNVGSSSIGAASGGGSDTVGGVSGNSNNNKTAGLGGMFSVFEGYSLPAGAGHNYSLWDVRSLDRNRMAGVRNKVLAGLLLHQVRRSVSEIRSTTGTDGYVCRRSSFDGLVVGCDASADNDDRAPASGDLGGIGNDPVFNRHSDLFNSEMDPGRYYNLTKGAPDLNSAGYPYGFFHEPLQRFPLGYPLLFDTRMSARRAEQALTYVRDGAYLSPSFTKSLRAQLVTYNSDAQVFGYWRVDFTWSDSGVIDARTHLMGLPAVSYGDSIRNLQVGQFLPDFFLVLLVVAYSGMTARDIYCQLRLQHRRAVRARRRRRHRQSAGVTRTLSRNQIVPAAADRGAISSGGGGNEGSNAGGNSSSGSGTSSDDEMYDNGGRRTDGAAEGPRRRSRVKHRKAGGGRTYKPHMSPKWILYEAAICALMAAAIGVFYGYAVRLSVREEFTSRFDVYDADTFVPARYFLIRRRDDSGSGAMEAANSVTASGAAAAAIPEAGMGGRWALPADRGPLNDAGAMFARVDSMYNTLVTYTFLQGLVLALIVVRWLYYISFQRRLSIIIGTIALALPQLLHLALVAALCVALFAAAACLVFGPRVAQLSSFGGSVYLMLKYVLLYDDEGVFPSLLSKTVIKGGPEWALAALLYVLGPVLFLFVLASFILAILAWPFGELKYGVTDMPGVPQDLARILSWYWQRLSRRAPKNKRILTWIEAWLVEPEQSGIMHVIGRSVANLRATLGAMGPSRTSLGGPSRLRLFPSALSATPVGPGAGEGPLHASTTAANTGAESAAGASPSSVTAVARISSFAGGKGAAIGHSNSSRLSPKTASAVEATPASAAASPQPRRKSSSVLKLRGEGKFDAEAVSAALHTVSRTRLLRPPAADTYTTSPATGGGGRGRRGRRP</sequence>
<feature type="region of interest" description="Disordered" evidence="5">
    <location>
        <begin position="1077"/>
        <end position="1101"/>
    </location>
</feature>
<feature type="region of interest" description="Disordered" evidence="5">
    <location>
        <begin position="480"/>
        <end position="499"/>
    </location>
</feature>
<reference evidence="9" key="1">
    <citation type="journal article" date="2016" name="Nat. Commun.">
        <title>The Gonium pectorale genome demonstrates co-option of cell cycle regulation during the evolution of multicellularity.</title>
        <authorList>
            <person name="Hanschen E.R."/>
            <person name="Marriage T.N."/>
            <person name="Ferris P.J."/>
            <person name="Hamaji T."/>
            <person name="Toyoda A."/>
            <person name="Fujiyama A."/>
            <person name="Neme R."/>
            <person name="Noguchi H."/>
            <person name="Minakuchi Y."/>
            <person name="Suzuki M."/>
            <person name="Kawai-Toyooka H."/>
            <person name="Smith D.R."/>
            <person name="Sparks H."/>
            <person name="Anderson J."/>
            <person name="Bakaric R."/>
            <person name="Luria V."/>
            <person name="Karger A."/>
            <person name="Kirschner M.W."/>
            <person name="Durand P.M."/>
            <person name="Michod R.E."/>
            <person name="Nozaki H."/>
            <person name="Olson B.J."/>
        </authorList>
    </citation>
    <scope>NUCLEOTIDE SEQUENCE [LARGE SCALE GENOMIC DNA]</scope>
    <source>
        <strain evidence="9">NIES-2863</strain>
    </source>
</reference>
<protein>
    <recommendedName>
        <fullName evidence="7">Polycystin cation channel PKD1/PKD2 domain-containing protein</fullName>
    </recommendedName>
</protein>
<dbReference type="EMBL" id="LSYV01000014">
    <property type="protein sequence ID" value="KXZ51178.1"/>
    <property type="molecule type" value="Genomic_DNA"/>
</dbReference>
<keyword evidence="9" id="KW-1185">Reference proteome</keyword>
<feature type="region of interest" description="Disordered" evidence="5">
    <location>
        <begin position="2168"/>
        <end position="2197"/>
    </location>
</feature>
<evidence type="ECO:0000256" key="2">
    <source>
        <dbReference type="ARBA" id="ARBA00022692"/>
    </source>
</evidence>
<organism evidence="8 9">
    <name type="scientific">Gonium pectorale</name>
    <name type="common">Green alga</name>
    <dbReference type="NCBI Taxonomy" id="33097"/>
    <lineage>
        <taxon>Eukaryota</taxon>
        <taxon>Viridiplantae</taxon>
        <taxon>Chlorophyta</taxon>
        <taxon>core chlorophytes</taxon>
        <taxon>Chlorophyceae</taxon>
        <taxon>CS clade</taxon>
        <taxon>Chlamydomonadales</taxon>
        <taxon>Volvocaceae</taxon>
        <taxon>Gonium</taxon>
    </lineage>
</organism>
<feature type="region of interest" description="Disordered" evidence="5">
    <location>
        <begin position="2273"/>
        <end position="2306"/>
    </location>
</feature>
<feature type="compositionally biased region" description="Polar residues" evidence="5">
    <location>
        <begin position="1731"/>
        <end position="1741"/>
    </location>
</feature>
<proteinExistence type="predicted"/>
<feature type="region of interest" description="Disordered" evidence="5">
    <location>
        <begin position="1718"/>
        <end position="1811"/>
    </location>
</feature>
<dbReference type="Proteomes" id="UP000075714">
    <property type="component" value="Unassembled WGS sequence"/>
</dbReference>
<feature type="transmembrane region" description="Helical" evidence="6">
    <location>
        <begin position="1820"/>
        <end position="1842"/>
    </location>
</feature>
<feature type="transmembrane region" description="Helical" evidence="6">
    <location>
        <begin position="1933"/>
        <end position="1954"/>
    </location>
</feature>
<feature type="compositionally biased region" description="Low complexity" evidence="5">
    <location>
        <begin position="2230"/>
        <end position="2245"/>
    </location>
</feature>
<dbReference type="Pfam" id="PF08016">
    <property type="entry name" value="PKD_channel"/>
    <property type="match status" value="1"/>
</dbReference>
<feature type="compositionally biased region" description="Low complexity" evidence="5">
    <location>
        <begin position="1389"/>
        <end position="1402"/>
    </location>
</feature>
<dbReference type="PANTHER" id="PTHR10877">
    <property type="entry name" value="POLYCYSTIN FAMILY MEMBER"/>
    <property type="match status" value="1"/>
</dbReference>
<feature type="compositionally biased region" description="Polar residues" evidence="5">
    <location>
        <begin position="1015"/>
        <end position="1025"/>
    </location>
</feature>
<keyword evidence="2 6" id="KW-0812">Transmembrane</keyword>
<feature type="region of interest" description="Disordered" evidence="5">
    <location>
        <begin position="790"/>
        <end position="835"/>
    </location>
</feature>
<feature type="transmembrane region" description="Helical" evidence="6">
    <location>
        <begin position="2004"/>
        <end position="2021"/>
    </location>
</feature>
<gene>
    <name evidence="8" type="ORF">GPECTOR_13g665</name>
</gene>
<evidence type="ECO:0000256" key="1">
    <source>
        <dbReference type="ARBA" id="ARBA00004141"/>
    </source>
</evidence>
<keyword evidence="3 6" id="KW-1133">Transmembrane helix</keyword>
<dbReference type="OrthoDB" id="536369at2759"/>
<feature type="domain" description="Polycystin cation channel PKD1/PKD2" evidence="7">
    <location>
        <begin position="1931"/>
        <end position="2072"/>
    </location>
</feature>
<dbReference type="InterPro" id="IPR051223">
    <property type="entry name" value="Polycystin"/>
</dbReference>
<feature type="compositionally biased region" description="Polar residues" evidence="5">
    <location>
        <begin position="2219"/>
        <end position="2229"/>
    </location>
</feature>
<evidence type="ECO:0000256" key="4">
    <source>
        <dbReference type="ARBA" id="ARBA00023136"/>
    </source>
</evidence>
<keyword evidence="4 6" id="KW-0472">Membrane</keyword>